<evidence type="ECO:0000313" key="4">
    <source>
        <dbReference type="Proteomes" id="UP000585050"/>
    </source>
</evidence>
<organism evidence="3 4">
    <name type="scientific">Flammeovirga agarivorans</name>
    <dbReference type="NCBI Taxonomy" id="2726742"/>
    <lineage>
        <taxon>Bacteria</taxon>
        <taxon>Pseudomonadati</taxon>
        <taxon>Bacteroidota</taxon>
        <taxon>Cytophagia</taxon>
        <taxon>Cytophagales</taxon>
        <taxon>Flammeovirgaceae</taxon>
        <taxon>Flammeovirga</taxon>
    </lineage>
</organism>
<protein>
    <submittedName>
        <fullName evidence="3">WYL domain-containing protein</fullName>
    </submittedName>
</protein>
<dbReference type="PROSITE" id="PS52050">
    <property type="entry name" value="WYL"/>
    <property type="match status" value="1"/>
</dbReference>
<feature type="domain" description="WYL" evidence="1">
    <location>
        <begin position="113"/>
        <end position="182"/>
    </location>
</feature>
<accession>A0A7X8SGQ0</accession>
<dbReference type="Pfam" id="PF13280">
    <property type="entry name" value="WYL"/>
    <property type="match status" value="1"/>
</dbReference>
<dbReference type="EMBL" id="JABAIL010000001">
    <property type="protein sequence ID" value="NLR89812.1"/>
    <property type="molecule type" value="Genomic_DNA"/>
</dbReference>
<keyword evidence="4" id="KW-1185">Reference proteome</keyword>
<reference evidence="3 4" key="1">
    <citation type="submission" date="2020-04" db="EMBL/GenBank/DDBJ databases">
        <title>Flammeovirga sp. SR4, a novel species isolated from seawater.</title>
        <authorList>
            <person name="Wang X."/>
        </authorList>
    </citation>
    <scope>NUCLEOTIDE SEQUENCE [LARGE SCALE GENOMIC DNA]</scope>
    <source>
        <strain evidence="3 4">SR4</strain>
    </source>
</reference>
<dbReference type="InterPro" id="IPR026881">
    <property type="entry name" value="WYL_dom"/>
</dbReference>
<dbReference type="InterPro" id="IPR057727">
    <property type="entry name" value="WCX_dom"/>
</dbReference>
<evidence type="ECO:0000259" key="2">
    <source>
        <dbReference type="Pfam" id="PF25583"/>
    </source>
</evidence>
<evidence type="ECO:0000313" key="3">
    <source>
        <dbReference type="EMBL" id="NLR89812.1"/>
    </source>
</evidence>
<dbReference type="PANTHER" id="PTHR34580:SF9">
    <property type="entry name" value="SLL5097 PROTEIN"/>
    <property type="match status" value="1"/>
</dbReference>
<name>A0A7X8SGQ0_9BACT</name>
<dbReference type="Proteomes" id="UP000585050">
    <property type="component" value="Unassembled WGS sequence"/>
</dbReference>
<dbReference type="PANTHER" id="PTHR34580">
    <property type="match status" value="1"/>
</dbReference>
<evidence type="ECO:0000259" key="1">
    <source>
        <dbReference type="Pfam" id="PF13280"/>
    </source>
</evidence>
<proteinExistence type="predicted"/>
<gene>
    <name evidence="3" type="ORF">HGP29_01285</name>
</gene>
<dbReference type="RefSeq" id="WP_168880497.1">
    <property type="nucleotide sequence ID" value="NZ_JABAIL010000001.1"/>
</dbReference>
<comment type="caution">
    <text evidence="3">The sequence shown here is derived from an EMBL/GenBank/DDBJ whole genome shotgun (WGS) entry which is preliminary data.</text>
</comment>
<dbReference type="InterPro" id="IPR051534">
    <property type="entry name" value="CBASS_pafABC_assoc_protein"/>
</dbReference>
<dbReference type="AlphaFoldDB" id="A0A7X8SGQ0"/>
<dbReference type="Pfam" id="PF25583">
    <property type="entry name" value="WCX"/>
    <property type="match status" value="1"/>
</dbReference>
<sequence>MNLKHQRNLFELVNLLSKEGRRYNRRELCRILSIDKRTLINYKNELLSDFHIEVIIHPKDYTYSISKETMLDSDLFGWMARGIESTVLSKADNKKFLLLDSSNDDKSNNVQFLPLLLESLHQSKGIRFKYQKFNSNENKEVELLPYYIKQYQQRWYIIGVKNDRLNEKNIRCYGLDRMVGLTLQEDSFKRKPEIEAEMIYLYENAIGVFSNGDIETVILSFSNKKAPYIKKVPLHHSQQLLPKKDNPNWTNFQYQLRINEDLIYRILYYGKEVKVIEPDILKTQIKQHLEDSLKNY</sequence>
<feature type="domain" description="WCX" evidence="2">
    <location>
        <begin position="215"/>
        <end position="291"/>
    </location>
</feature>